<accession>A0AAE1MLC5</accession>
<feature type="region of interest" description="Disordered" evidence="1">
    <location>
        <begin position="1"/>
        <end position="25"/>
    </location>
</feature>
<dbReference type="EMBL" id="JAWXYG010000008">
    <property type="protein sequence ID" value="KAK4264731.1"/>
    <property type="molecule type" value="Genomic_DNA"/>
</dbReference>
<gene>
    <name evidence="2" type="ORF">QN277_025865</name>
</gene>
<dbReference type="PANTHER" id="PTHR34193">
    <property type="entry name" value="OS11G0199801 PROTEIN"/>
    <property type="match status" value="1"/>
</dbReference>
<feature type="compositionally biased region" description="Polar residues" evidence="1">
    <location>
        <begin position="195"/>
        <end position="220"/>
    </location>
</feature>
<comment type="caution">
    <text evidence="2">The sequence shown here is derived from an EMBL/GenBank/DDBJ whole genome shotgun (WGS) entry which is preliminary data.</text>
</comment>
<name>A0AAE1MLC5_9FABA</name>
<evidence type="ECO:0000313" key="3">
    <source>
        <dbReference type="Proteomes" id="UP001293593"/>
    </source>
</evidence>
<organism evidence="2 3">
    <name type="scientific">Acacia crassicarpa</name>
    <name type="common">northern wattle</name>
    <dbReference type="NCBI Taxonomy" id="499986"/>
    <lineage>
        <taxon>Eukaryota</taxon>
        <taxon>Viridiplantae</taxon>
        <taxon>Streptophyta</taxon>
        <taxon>Embryophyta</taxon>
        <taxon>Tracheophyta</taxon>
        <taxon>Spermatophyta</taxon>
        <taxon>Magnoliopsida</taxon>
        <taxon>eudicotyledons</taxon>
        <taxon>Gunneridae</taxon>
        <taxon>Pentapetalae</taxon>
        <taxon>rosids</taxon>
        <taxon>fabids</taxon>
        <taxon>Fabales</taxon>
        <taxon>Fabaceae</taxon>
        <taxon>Caesalpinioideae</taxon>
        <taxon>mimosoid clade</taxon>
        <taxon>Acacieae</taxon>
        <taxon>Acacia</taxon>
    </lineage>
</organism>
<sequence length="276" mass="31632">MLSHTQELVGNRHVPSSTQSRCGSGGDREFSFWRSSSNTESSANDCVGLLGRSEEGTGFKSKHSTLMPSSHHCYGVAHNSRSQAIAESRKEVMQMLQDLPESAFELSFQYMVQLQQQQASQPVQNEAYIDKEIKNSANEAQVTKKDTKEKEKKKKPNQILRVESMDNENFLLKMFFPSLNWKKKAKVGNVPKLSRTPSFNNHVKQIGKQQRNKSSQTGDNRNYLKDHTDESTNNCRKRCGKKKARRWQFLTRLLALPCFLKNKETGRIRMRLNMDA</sequence>
<keyword evidence="3" id="KW-1185">Reference proteome</keyword>
<dbReference type="Proteomes" id="UP001293593">
    <property type="component" value="Unassembled WGS sequence"/>
</dbReference>
<dbReference type="PANTHER" id="PTHR34193:SF10">
    <property type="entry name" value="DUF1645 FAMILY PROTEIN"/>
    <property type="match status" value="1"/>
</dbReference>
<feature type="region of interest" description="Disordered" evidence="1">
    <location>
        <begin position="195"/>
        <end position="235"/>
    </location>
</feature>
<reference evidence="2" key="1">
    <citation type="submission" date="2023-10" db="EMBL/GenBank/DDBJ databases">
        <title>Chromosome-level genome of the transformable northern wattle, Acacia crassicarpa.</title>
        <authorList>
            <person name="Massaro I."/>
            <person name="Sinha N.R."/>
            <person name="Poethig S."/>
            <person name="Leichty A.R."/>
        </authorList>
    </citation>
    <scope>NUCLEOTIDE SEQUENCE</scope>
    <source>
        <strain evidence="2">Acra3RX</strain>
        <tissue evidence="2">Leaf</tissue>
    </source>
</reference>
<dbReference type="AlphaFoldDB" id="A0AAE1MLC5"/>
<proteinExistence type="predicted"/>
<feature type="compositionally biased region" description="Polar residues" evidence="1">
    <location>
        <begin position="1"/>
        <end position="22"/>
    </location>
</feature>
<evidence type="ECO:0000256" key="1">
    <source>
        <dbReference type="SAM" id="MobiDB-lite"/>
    </source>
</evidence>
<evidence type="ECO:0000313" key="2">
    <source>
        <dbReference type="EMBL" id="KAK4264731.1"/>
    </source>
</evidence>
<feature type="region of interest" description="Disordered" evidence="1">
    <location>
        <begin position="139"/>
        <end position="158"/>
    </location>
</feature>
<protein>
    <submittedName>
        <fullName evidence="2">Uncharacterized protein</fullName>
    </submittedName>
</protein>